<dbReference type="GO" id="GO:0042981">
    <property type="term" value="P:regulation of apoptotic process"/>
    <property type="evidence" value="ECO:0007669"/>
    <property type="project" value="Ensembl"/>
</dbReference>
<dbReference type="Pfam" id="PF13229">
    <property type="entry name" value="Beta_helix"/>
    <property type="match status" value="3"/>
</dbReference>
<dbReference type="PANTHER" id="PTHR22990">
    <property type="entry name" value="F-BOX ONLY PROTEIN"/>
    <property type="match status" value="1"/>
</dbReference>
<dbReference type="PANTHER" id="PTHR22990:SF15">
    <property type="entry name" value="F-BOX ONLY PROTEIN 10"/>
    <property type="match status" value="1"/>
</dbReference>
<dbReference type="AlphaFoldDB" id="A0A672TL83"/>
<dbReference type="InterPro" id="IPR039448">
    <property type="entry name" value="Beta_helix"/>
</dbReference>
<evidence type="ECO:0000313" key="4">
    <source>
        <dbReference type="Ensembl" id="ENSSHBP00005002781.1"/>
    </source>
</evidence>
<dbReference type="InterPro" id="IPR011050">
    <property type="entry name" value="Pectin_lyase_fold/virulence"/>
</dbReference>
<feature type="compositionally biased region" description="Basic and acidic residues" evidence="2">
    <location>
        <begin position="532"/>
        <end position="545"/>
    </location>
</feature>
<feature type="region of interest" description="Disordered" evidence="2">
    <location>
        <begin position="525"/>
        <end position="552"/>
    </location>
</feature>
<feature type="domain" description="F-box" evidence="3">
    <location>
        <begin position="1"/>
        <end position="48"/>
    </location>
</feature>
<dbReference type="InterPro" id="IPR001810">
    <property type="entry name" value="F-box_dom"/>
</dbReference>
<dbReference type="OMA" id="CNLIFMP"/>
<dbReference type="GO" id="GO:0006511">
    <property type="term" value="P:ubiquitin-dependent protein catabolic process"/>
    <property type="evidence" value="ECO:0007669"/>
    <property type="project" value="Ensembl"/>
</dbReference>
<dbReference type="InterPro" id="IPR006626">
    <property type="entry name" value="PbH1"/>
</dbReference>
<evidence type="ECO:0000313" key="5">
    <source>
        <dbReference type="Proteomes" id="UP000472266"/>
    </source>
</evidence>
<protein>
    <submittedName>
        <fullName evidence="4">F-box protein 10</fullName>
    </submittedName>
</protein>
<reference evidence="4 5" key="1">
    <citation type="submission" date="2019-11" db="EMBL/GenBank/DDBJ databases">
        <title>Strigops habroptila (kakapo) genome, bStrHab1, primary haplotype, v2.</title>
        <authorList>
            <person name="Jarvis E.D."/>
            <person name="Howard J."/>
            <person name="Rhie A."/>
            <person name="Phillippy A."/>
            <person name="Korlach J."/>
            <person name="Digby A."/>
            <person name="Iorns D."/>
            <person name="Eason D."/>
            <person name="Robertson B."/>
            <person name="Raemaekers T."/>
            <person name="Howe K."/>
            <person name="Lewin H."/>
            <person name="Damas J."/>
            <person name="Hastie A."/>
            <person name="Tracey A."/>
            <person name="Chow W."/>
            <person name="Fedrigo O."/>
        </authorList>
    </citation>
    <scope>NUCLEOTIDE SEQUENCE [LARGE SCALE GENOMIC DNA]</scope>
</reference>
<keyword evidence="5" id="KW-1185">Reference proteome</keyword>
<keyword evidence="1" id="KW-0677">Repeat</keyword>
<evidence type="ECO:0000256" key="2">
    <source>
        <dbReference type="SAM" id="MobiDB-lite"/>
    </source>
</evidence>
<dbReference type="GeneTree" id="ENSGT00530000063425"/>
<evidence type="ECO:0000256" key="1">
    <source>
        <dbReference type="ARBA" id="ARBA00022737"/>
    </source>
</evidence>
<dbReference type="InterPro" id="IPR051550">
    <property type="entry name" value="SCF-Subunits/Alg-Epimerases"/>
</dbReference>
<name>A0A672TL83_STRHB</name>
<dbReference type="Pfam" id="PF12937">
    <property type="entry name" value="F-box-like"/>
    <property type="match status" value="1"/>
</dbReference>
<gene>
    <name evidence="4" type="primary">FBXO10</name>
</gene>
<dbReference type="Proteomes" id="UP000472266">
    <property type="component" value="Chromosome 3"/>
</dbReference>
<accession>A0A672TL83</accession>
<evidence type="ECO:0000259" key="3">
    <source>
        <dbReference type="PROSITE" id="PS50181"/>
    </source>
</evidence>
<reference evidence="4" key="2">
    <citation type="submission" date="2025-08" db="UniProtKB">
        <authorList>
            <consortium name="Ensembl"/>
        </authorList>
    </citation>
    <scope>IDENTIFICATION</scope>
</reference>
<dbReference type="SUPFAM" id="SSF81383">
    <property type="entry name" value="F-box domain"/>
    <property type="match status" value="1"/>
</dbReference>
<proteinExistence type="predicted"/>
<dbReference type="FunFam" id="1.20.1280.50:FF:000009">
    <property type="entry name" value="F-box only protein 10"/>
    <property type="match status" value="1"/>
</dbReference>
<dbReference type="SUPFAM" id="SSF51126">
    <property type="entry name" value="Pectin lyase-like"/>
    <property type="match status" value="2"/>
</dbReference>
<dbReference type="SMART" id="SM00256">
    <property type="entry name" value="FBOX"/>
    <property type="match status" value="1"/>
</dbReference>
<dbReference type="InParanoid" id="A0A672TL83"/>
<dbReference type="InterPro" id="IPR012334">
    <property type="entry name" value="Pectin_lyas_fold"/>
</dbReference>
<dbReference type="InterPro" id="IPR036047">
    <property type="entry name" value="F-box-like_dom_sf"/>
</dbReference>
<sequence>MEVGSLPVELRQLILSYLCLPDLGRCSLVCRAWYELVLGLDKTRWQQLCLCCLEHRHPDWPNERGVEPQSWREAFKQHYLASETWTKNMQDLQSSNFLSLFQRRNGWRQLCVSMGAEFSSIQAAVAAAGPYDSLMLLSGVHEEQSKVLLKVPVEVVGQGKLGEVALLASIDQHCPTARFCNVIFMPSRFTSVLYKTSSGYVQFDSCNFESGQLQIHAPGTCQVKFCTFSQSSNHLHSVALCVLKNCEFTGSENASVTVEGCPSSDHKQSIGPASTWPCWPNPMQCPYGNPTQLACLFRDRKGGLFIYSRGQAKLEGSIFRDLNYAVRCIQNSKVIMLRNDTHHCKASGIFLHLSAGGLIAENNIHSNCEAGVDIRKGANSLVLCNKIHSGLRSGIVIIGNGKGIIRSYQIYGNKEAGIYILYNGNPTVRYIRNIICENQWGGADIRHGGDPVLRNNLISCGYSDGVVVGEPGKGLIKGNTIYSNRGCGMWMMSSSLPHLVNNQISHNSIYRVAVFCRKDAGDYPHGQGHSESFQEEREGAGRENDPDSEEEYPAARHPISVALVGLNSINYNGAAGLHVKSSEALNVIANVIHANRDGGVVVVQSSQLTRIADNNISCNSRGGMLVQAECQVEICGNGIYENRSHGIVSGGEGIIAENGIIGNHRCGLQLLQTADVKVTKNRIQSFQDYSVALFDEARGLVQENLIFQGRSKKSILRPISNAEDCIIQNNMFDMECMLINPPARPHIEGGALGSCTVAGGQRVSSITTRVDGGCHNHGSIFCTIL</sequence>
<reference evidence="4" key="3">
    <citation type="submission" date="2025-09" db="UniProtKB">
        <authorList>
            <consortium name="Ensembl"/>
        </authorList>
    </citation>
    <scope>IDENTIFICATION</scope>
</reference>
<dbReference type="Gene3D" id="2.160.20.10">
    <property type="entry name" value="Single-stranded right-handed beta-helix, Pectin lyase-like"/>
    <property type="match status" value="3"/>
</dbReference>
<dbReference type="SMART" id="SM00710">
    <property type="entry name" value="PbH1"/>
    <property type="match status" value="11"/>
</dbReference>
<organism evidence="4 5">
    <name type="scientific">Strigops habroptila</name>
    <name type="common">Kakapo</name>
    <dbReference type="NCBI Taxonomy" id="2489341"/>
    <lineage>
        <taxon>Eukaryota</taxon>
        <taxon>Metazoa</taxon>
        <taxon>Chordata</taxon>
        <taxon>Craniata</taxon>
        <taxon>Vertebrata</taxon>
        <taxon>Euteleostomi</taxon>
        <taxon>Archelosauria</taxon>
        <taxon>Archosauria</taxon>
        <taxon>Dinosauria</taxon>
        <taxon>Saurischia</taxon>
        <taxon>Theropoda</taxon>
        <taxon>Coelurosauria</taxon>
        <taxon>Aves</taxon>
        <taxon>Neognathae</taxon>
        <taxon>Neoaves</taxon>
        <taxon>Telluraves</taxon>
        <taxon>Australaves</taxon>
        <taxon>Psittaciformes</taxon>
        <taxon>Psittacidae</taxon>
        <taxon>Strigops</taxon>
    </lineage>
</organism>
<dbReference type="Gene3D" id="1.20.1280.50">
    <property type="match status" value="1"/>
</dbReference>
<dbReference type="Ensembl" id="ENSSHBT00005003420.1">
    <property type="protein sequence ID" value="ENSSHBP00005002781.1"/>
    <property type="gene ID" value="ENSSHBG00005002544.1"/>
</dbReference>
<dbReference type="GO" id="GO:0005737">
    <property type="term" value="C:cytoplasm"/>
    <property type="evidence" value="ECO:0007669"/>
    <property type="project" value="Ensembl"/>
</dbReference>
<dbReference type="PROSITE" id="PS50181">
    <property type="entry name" value="FBOX"/>
    <property type="match status" value="1"/>
</dbReference>